<evidence type="ECO:0008006" key="4">
    <source>
        <dbReference type="Google" id="ProtNLM"/>
    </source>
</evidence>
<dbReference type="HOGENOM" id="CLU_075537_1_0_11"/>
<dbReference type="RefSeq" id="WP_007166371.1">
    <property type="nucleotide sequence ID" value="NZ_GG770553.1"/>
</dbReference>
<keyword evidence="1" id="KW-1133">Transmembrane helix</keyword>
<evidence type="ECO:0000313" key="2">
    <source>
        <dbReference type="EMBL" id="EFG77800.1"/>
    </source>
</evidence>
<dbReference type="eggNOG" id="ENOG502ZJYE">
    <property type="taxonomic scope" value="Bacteria"/>
</dbReference>
<evidence type="ECO:0000313" key="3">
    <source>
        <dbReference type="Proteomes" id="UP000003653"/>
    </source>
</evidence>
<keyword evidence="1" id="KW-0812">Transmembrane</keyword>
<comment type="caution">
    <text evidence="2">The sequence shown here is derived from an EMBL/GenBank/DDBJ whole genome shotgun (WGS) entry which is preliminary data.</text>
</comment>
<gene>
    <name evidence="2" type="ORF">HMPREF0591_2338</name>
</gene>
<dbReference type="Proteomes" id="UP000003653">
    <property type="component" value="Unassembled WGS sequence"/>
</dbReference>
<proteinExistence type="predicted"/>
<dbReference type="AlphaFoldDB" id="D5P844"/>
<name>D5P844_9MYCO</name>
<organism evidence="2 3">
    <name type="scientific">Mycobacterium parascrofulaceum ATCC BAA-614</name>
    <dbReference type="NCBI Taxonomy" id="525368"/>
    <lineage>
        <taxon>Bacteria</taxon>
        <taxon>Bacillati</taxon>
        <taxon>Actinomycetota</taxon>
        <taxon>Actinomycetes</taxon>
        <taxon>Mycobacteriales</taxon>
        <taxon>Mycobacteriaceae</taxon>
        <taxon>Mycobacterium</taxon>
        <taxon>Mycobacterium simiae complex</taxon>
    </lineage>
</organism>
<accession>D5P844</accession>
<keyword evidence="1" id="KW-0472">Membrane</keyword>
<feature type="transmembrane region" description="Helical" evidence="1">
    <location>
        <begin position="21"/>
        <end position="41"/>
    </location>
</feature>
<dbReference type="EMBL" id="ADNV01000206">
    <property type="protein sequence ID" value="EFG77800.1"/>
    <property type="molecule type" value="Genomic_DNA"/>
</dbReference>
<keyword evidence="3" id="KW-1185">Reference proteome</keyword>
<protein>
    <recommendedName>
        <fullName evidence="4">ATPase</fullName>
    </recommendedName>
</protein>
<evidence type="ECO:0000256" key="1">
    <source>
        <dbReference type="SAM" id="Phobius"/>
    </source>
</evidence>
<sequence>MAEMRQLHDYDCALTGVMPMRVILATMMVVGGLAVALIVVVPGHAEPQACPPVCDQIPDSAWIQRRAVPLDSVYNWSPLAGLATQLTGAAPGPRFRFEELCATPAVPRDPRDSAVVARATVPHPDGQWQLQAQILHWRGDTASGGAIAASVYSSAVAALRSCQQRAPQQSPSITSDETNRMAAVISGPVVMHIYLVAHPASSTISELTLWSVGPPQVPWPAMADDPVLNAMTAPLCDAYIASCP</sequence>
<reference evidence="2 3" key="1">
    <citation type="submission" date="2010-04" db="EMBL/GenBank/DDBJ databases">
        <authorList>
            <person name="Muzny D."/>
            <person name="Qin X."/>
            <person name="Deng J."/>
            <person name="Jiang H."/>
            <person name="Liu Y."/>
            <person name="Qu J."/>
            <person name="Song X.-Z."/>
            <person name="Zhang L."/>
            <person name="Thornton R."/>
            <person name="Coyle M."/>
            <person name="Francisco L."/>
            <person name="Jackson L."/>
            <person name="Javaid M."/>
            <person name="Korchina V."/>
            <person name="Kovar C."/>
            <person name="Mata R."/>
            <person name="Mathew T."/>
            <person name="Ngo R."/>
            <person name="Nguyen L."/>
            <person name="Nguyen N."/>
            <person name="Okwuonu G."/>
            <person name="Ongeri F."/>
            <person name="Pham C."/>
            <person name="Simmons D."/>
            <person name="Wilczek-Boney K."/>
            <person name="Hale W."/>
            <person name="Jakkamsetti A."/>
            <person name="Pham P."/>
            <person name="Ruth R."/>
            <person name="San Lucas F."/>
            <person name="Warren J."/>
            <person name="Zhang J."/>
            <person name="Zhao Z."/>
            <person name="Zhou C."/>
            <person name="Zhu D."/>
            <person name="Lee S."/>
            <person name="Bess C."/>
            <person name="Blankenburg K."/>
            <person name="Forbes L."/>
            <person name="Fu Q."/>
            <person name="Gubbala S."/>
            <person name="Hirani K."/>
            <person name="Jayaseelan J.C."/>
            <person name="Lara F."/>
            <person name="Munidasa M."/>
            <person name="Palculict T."/>
            <person name="Patil S."/>
            <person name="Pu L.-L."/>
            <person name="Saada N."/>
            <person name="Tang L."/>
            <person name="Weissenberger G."/>
            <person name="Zhu Y."/>
            <person name="Hemphill L."/>
            <person name="Shang Y."/>
            <person name="Youmans B."/>
            <person name="Ayvaz T."/>
            <person name="Ross M."/>
            <person name="Santibanez J."/>
            <person name="Aqrawi P."/>
            <person name="Gross S."/>
            <person name="Joshi V."/>
            <person name="Fowler G."/>
            <person name="Nazareth L."/>
            <person name="Reid J."/>
            <person name="Worley K."/>
            <person name="Petrosino J."/>
            <person name="Highlander S."/>
            <person name="Gibbs R."/>
        </authorList>
    </citation>
    <scope>NUCLEOTIDE SEQUENCE [LARGE SCALE GENOMIC DNA]</scope>
    <source>
        <strain evidence="2 3">ATCC BAA-614</strain>
    </source>
</reference>